<keyword evidence="2" id="KW-1185">Reference proteome</keyword>
<dbReference type="EMBL" id="JANBVB010000516">
    <property type="protein sequence ID" value="KAJ2893626.1"/>
    <property type="molecule type" value="Genomic_DNA"/>
</dbReference>
<evidence type="ECO:0000313" key="2">
    <source>
        <dbReference type="Proteomes" id="UP001139981"/>
    </source>
</evidence>
<accession>A0ACC1M3B1</accession>
<organism evidence="1 2">
    <name type="scientific">Coemansia aciculifera</name>
    <dbReference type="NCBI Taxonomy" id="417176"/>
    <lineage>
        <taxon>Eukaryota</taxon>
        <taxon>Fungi</taxon>
        <taxon>Fungi incertae sedis</taxon>
        <taxon>Zoopagomycota</taxon>
        <taxon>Kickxellomycotina</taxon>
        <taxon>Kickxellomycetes</taxon>
        <taxon>Kickxellales</taxon>
        <taxon>Kickxellaceae</taxon>
        <taxon>Coemansia</taxon>
    </lineage>
</organism>
<reference evidence="1" key="1">
    <citation type="submission" date="2022-07" db="EMBL/GenBank/DDBJ databases">
        <title>Phylogenomic reconstructions and comparative analyses of Kickxellomycotina fungi.</title>
        <authorList>
            <person name="Reynolds N.K."/>
            <person name="Stajich J.E."/>
            <person name="Barry K."/>
            <person name="Grigoriev I.V."/>
            <person name="Crous P."/>
            <person name="Smith M.E."/>
        </authorList>
    </citation>
    <scope>NUCLEOTIDE SEQUENCE</scope>
    <source>
        <strain evidence="1">CBS 190363</strain>
    </source>
</reference>
<dbReference type="Proteomes" id="UP001139981">
    <property type="component" value="Unassembled WGS sequence"/>
</dbReference>
<comment type="caution">
    <text evidence="1">The sequence shown here is derived from an EMBL/GenBank/DDBJ whole genome shotgun (WGS) entry which is preliminary data.</text>
</comment>
<protein>
    <submittedName>
        <fullName evidence="1">Uncharacterized protein</fullName>
    </submittedName>
</protein>
<name>A0ACC1M3B1_9FUNG</name>
<proteinExistence type="predicted"/>
<evidence type="ECO:0000313" key="1">
    <source>
        <dbReference type="EMBL" id="KAJ2893626.1"/>
    </source>
</evidence>
<gene>
    <name evidence="1" type="ORF">IWW38_002812</name>
</gene>
<sequence length="224" mass="25153">MSMVSNFFYSYQWGAFNGSLFTVRTRGLNSMLYWASQMAAAYAVSLLHDCRSISRRKRALLSLSVLTVFANIVWGCTLAVQKKYTHGPLPSGESTDYPNGLIDFKESQRAAGPMVLYCAMGVVDALWQSFAYWIIGTMTNDSLMLARYAGFYKGMQSLGATVAWQLDAHSVPLLSQLIVNWVFLDFAIPFMLYVAVNIKDSSEDIEALSGGEWHSKYYDNIDEF</sequence>